<evidence type="ECO:0000313" key="3">
    <source>
        <dbReference type="Proteomes" id="UP000324222"/>
    </source>
</evidence>
<name>A0A5B7J002_PORTR</name>
<gene>
    <name evidence="2" type="ORF">E2C01_080589</name>
</gene>
<comment type="caution">
    <text evidence="2">The sequence shown here is derived from an EMBL/GenBank/DDBJ whole genome shotgun (WGS) entry which is preliminary data.</text>
</comment>
<dbReference type="Proteomes" id="UP000324222">
    <property type="component" value="Unassembled WGS sequence"/>
</dbReference>
<keyword evidence="1" id="KW-0812">Transmembrane</keyword>
<dbReference type="AlphaFoldDB" id="A0A5B7J002"/>
<proteinExistence type="predicted"/>
<dbReference type="OrthoDB" id="6334544at2759"/>
<keyword evidence="1" id="KW-0472">Membrane</keyword>
<accession>A0A5B7J002</accession>
<keyword evidence="3" id="KW-1185">Reference proteome</keyword>
<protein>
    <submittedName>
        <fullName evidence="2">Uncharacterized protein</fullName>
    </submittedName>
</protein>
<keyword evidence="1" id="KW-1133">Transmembrane helix</keyword>
<organism evidence="2 3">
    <name type="scientific">Portunus trituberculatus</name>
    <name type="common">Swimming crab</name>
    <name type="synonym">Neptunus trituberculatus</name>
    <dbReference type="NCBI Taxonomy" id="210409"/>
    <lineage>
        <taxon>Eukaryota</taxon>
        <taxon>Metazoa</taxon>
        <taxon>Ecdysozoa</taxon>
        <taxon>Arthropoda</taxon>
        <taxon>Crustacea</taxon>
        <taxon>Multicrustacea</taxon>
        <taxon>Malacostraca</taxon>
        <taxon>Eumalacostraca</taxon>
        <taxon>Eucarida</taxon>
        <taxon>Decapoda</taxon>
        <taxon>Pleocyemata</taxon>
        <taxon>Brachyura</taxon>
        <taxon>Eubrachyura</taxon>
        <taxon>Portunoidea</taxon>
        <taxon>Portunidae</taxon>
        <taxon>Portuninae</taxon>
        <taxon>Portunus</taxon>
    </lineage>
</organism>
<feature type="transmembrane region" description="Helical" evidence="1">
    <location>
        <begin position="20"/>
        <end position="39"/>
    </location>
</feature>
<dbReference type="EMBL" id="VSRR010069585">
    <property type="protein sequence ID" value="MPC85794.1"/>
    <property type="molecule type" value="Genomic_DNA"/>
</dbReference>
<evidence type="ECO:0000256" key="1">
    <source>
        <dbReference type="SAM" id="Phobius"/>
    </source>
</evidence>
<reference evidence="2 3" key="1">
    <citation type="submission" date="2019-05" db="EMBL/GenBank/DDBJ databases">
        <title>Another draft genome of Portunus trituberculatus and its Hox gene families provides insights of decapod evolution.</title>
        <authorList>
            <person name="Jeong J.-H."/>
            <person name="Song I."/>
            <person name="Kim S."/>
            <person name="Choi T."/>
            <person name="Kim D."/>
            <person name="Ryu S."/>
            <person name="Kim W."/>
        </authorList>
    </citation>
    <scope>NUCLEOTIDE SEQUENCE [LARGE SCALE GENOMIC DNA]</scope>
    <source>
        <tissue evidence="2">Muscle</tissue>
    </source>
</reference>
<evidence type="ECO:0000313" key="2">
    <source>
        <dbReference type="EMBL" id="MPC85794.1"/>
    </source>
</evidence>
<sequence length="126" mass="14441">MYVLSCQSLQRTVLPYQGSVVWLFFFYIIFLVSCSWCVLQKSLSLQVKEEIHEVVDRQVGSLRMRERQLVRQVEVVTAHETCRLGTQQARLMHSKGALTATSDLLDHCADSESNTLAKIKVDEMFS</sequence>